<gene>
    <name evidence="2" type="ORF">GGR25_003904</name>
</gene>
<evidence type="ECO:0000259" key="1">
    <source>
        <dbReference type="Pfam" id="PF10005"/>
    </source>
</evidence>
<dbReference type="InterPro" id="IPR011201">
    <property type="entry name" value="Zinc-ribbon_6_bact"/>
</dbReference>
<dbReference type="Gene3D" id="3.40.390.70">
    <property type="match status" value="1"/>
</dbReference>
<feature type="domain" description="Zinc-ribbon" evidence="1">
    <location>
        <begin position="3"/>
        <end position="99"/>
    </location>
</feature>
<dbReference type="InterPro" id="IPR031321">
    <property type="entry name" value="UCP012641"/>
</dbReference>
<dbReference type="Pfam" id="PF15887">
    <property type="entry name" value="Peptidase_Mx"/>
    <property type="match status" value="1"/>
</dbReference>
<comment type="caution">
    <text evidence="2">The sequence shown here is derived from an EMBL/GenBank/DDBJ whole genome shotgun (WGS) entry which is preliminary data.</text>
</comment>
<accession>A0A840AR56</accession>
<protein>
    <recommendedName>
        <fullName evidence="1">Zinc-ribbon domain-containing protein</fullName>
    </recommendedName>
</protein>
<dbReference type="PIRSF" id="PIRSF012641">
    <property type="entry name" value="UCP012641"/>
    <property type="match status" value="1"/>
</dbReference>
<dbReference type="EMBL" id="JACIDS010000005">
    <property type="protein sequence ID" value="MBB3932840.1"/>
    <property type="molecule type" value="Genomic_DNA"/>
</dbReference>
<sequence length="361" mass="41275">MRLFECHACGHWLSFEDETCAGCSRELGYLAIEARLRSLNPIILDPTGRQLYAAHPDQEPLYRFCHNHGHGACNWLVPADAIEDLCLSCRTNQMIPDISIDVFATRWREIEQAKHRLMYSLLRLGLRIPNKIDEPVTGLSFQFLADMNDLRVMTGHEDGLITINIVEADSVERERARSDMHEPYRTLLGHFRHEIGHYYWDRLVKDGGQVDAFRALFGDESVDYQTALQNYYASAPPDDWRERYVSQYATAHPWEDFAETFAHFLHIVDTLETAYAFGLRIRPKSAGREDLSATIDFNPYREVAFDAIIDAWTPLTVAVNSINRSMGQPELYPFTPGPGAIEKLAFIDALIHGRQARVDNS</sequence>
<name>A0A840AR56_9HYPH</name>
<dbReference type="Proteomes" id="UP000553963">
    <property type="component" value="Unassembled WGS sequence"/>
</dbReference>
<proteinExistence type="predicted"/>
<dbReference type="AlphaFoldDB" id="A0A840AR56"/>
<dbReference type="RefSeq" id="WP_183400504.1">
    <property type="nucleotide sequence ID" value="NZ_JACIDS010000005.1"/>
</dbReference>
<dbReference type="Pfam" id="PF10005">
    <property type="entry name" value="Zn_ribbon_DZR_6"/>
    <property type="match status" value="1"/>
</dbReference>
<evidence type="ECO:0000313" key="2">
    <source>
        <dbReference type="EMBL" id="MBB3932840.1"/>
    </source>
</evidence>
<reference evidence="2 3" key="1">
    <citation type="submission" date="2020-08" db="EMBL/GenBank/DDBJ databases">
        <title>Genomic Encyclopedia of Type Strains, Phase IV (KMG-IV): sequencing the most valuable type-strain genomes for metagenomic binning, comparative biology and taxonomic classification.</title>
        <authorList>
            <person name="Goeker M."/>
        </authorList>
    </citation>
    <scope>NUCLEOTIDE SEQUENCE [LARGE SCALE GENOMIC DNA]</scope>
    <source>
        <strain evidence="2 3">DSM 25966</strain>
    </source>
</reference>
<evidence type="ECO:0000313" key="3">
    <source>
        <dbReference type="Proteomes" id="UP000553963"/>
    </source>
</evidence>
<organism evidence="2 3">
    <name type="scientific">Kaistia hirudinis</name>
    <dbReference type="NCBI Taxonomy" id="1293440"/>
    <lineage>
        <taxon>Bacteria</taxon>
        <taxon>Pseudomonadati</taxon>
        <taxon>Pseudomonadota</taxon>
        <taxon>Alphaproteobacteria</taxon>
        <taxon>Hyphomicrobiales</taxon>
        <taxon>Kaistiaceae</taxon>
        <taxon>Kaistia</taxon>
    </lineage>
</organism>
<keyword evidence="3" id="KW-1185">Reference proteome</keyword>